<dbReference type="EMBL" id="PCYL01000033">
    <property type="protein sequence ID" value="PIR46657.1"/>
    <property type="molecule type" value="Genomic_DNA"/>
</dbReference>
<evidence type="ECO:0000259" key="2">
    <source>
        <dbReference type="PROSITE" id="PS51841"/>
    </source>
</evidence>
<name>A0A2H0RJL6_9BACT</name>
<feature type="region of interest" description="Disordered" evidence="1">
    <location>
        <begin position="644"/>
        <end position="688"/>
    </location>
</feature>
<feature type="region of interest" description="Disordered" evidence="1">
    <location>
        <begin position="570"/>
        <end position="620"/>
    </location>
</feature>
<dbReference type="Pfam" id="PF04480">
    <property type="entry name" value="DUF559"/>
    <property type="match status" value="1"/>
</dbReference>
<feature type="compositionally biased region" description="Acidic residues" evidence="1">
    <location>
        <begin position="742"/>
        <end position="763"/>
    </location>
</feature>
<dbReference type="PANTHER" id="PTHR38590">
    <property type="entry name" value="BLL0828 PROTEIN"/>
    <property type="match status" value="1"/>
</dbReference>
<evidence type="ECO:0000313" key="3">
    <source>
        <dbReference type="EMBL" id="PIR46657.1"/>
    </source>
</evidence>
<reference evidence="3 4" key="1">
    <citation type="submission" date="2017-09" db="EMBL/GenBank/DDBJ databases">
        <title>Depth-based differentiation of microbial function through sediment-hosted aquifers and enrichment of novel symbionts in the deep terrestrial subsurface.</title>
        <authorList>
            <person name="Probst A.J."/>
            <person name="Ladd B."/>
            <person name="Jarett J.K."/>
            <person name="Geller-Mcgrath D.E."/>
            <person name="Sieber C.M."/>
            <person name="Emerson J.B."/>
            <person name="Anantharaman K."/>
            <person name="Thomas B.C."/>
            <person name="Malmstrom R."/>
            <person name="Stieglmeier M."/>
            <person name="Klingl A."/>
            <person name="Woyke T."/>
            <person name="Ryan C.M."/>
            <person name="Banfield J.F."/>
        </authorList>
    </citation>
    <scope>NUCLEOTIDE SEQUENCE [LARGE SCALE GENOMIC DNA]</scope>
    <source>
        <strain evidence="3">CG10_big_fil_rev_8_21_14_0_10_45_14</strain>
    </source>
</reference>
<dbReference type="InterPro" id="IPR036415">
    <property type="entry name" value="Lamin_tail_dom_sf"/>
</dbReference>
<accession>A0A2H0RJL6</accession>
<feature type="domain" description="LTD" evidence="2">
    <location>
        <begin position="854"/>
        <end position="994"/>
    </location>
</feature>
<protein>
    <recommendedName>
        <fullName evidence="2">LTD domain-containing protein</fullName>
    </recommendedName>
</protein>
<feature type="compositionally biased region" description="Basic and acidic residues" evidence="1">
    <location>
        <begin position="649"/>
        <end position="673"/>
    </location>
</feature>
<sequence length="1069" mass="115666">MLTFRRLLRNESTSQERMLWARLRDSSLGVKFRRQHSVGRYVLDFYCPKLKLAVELDGSQHAEQERKDEERTAYLSINGIKVLRFWNNEVNTNIEGVMEMIYERVQDALSGTSSHSPHPSPPLEGEGVFTPPQPSPKIGEGERTPHQPSSDGGRGRRDCEMLAKVAVLVVFVSTIFGGVTFANAQTESFCSPDGYTIFTLNGVFTDEKGARDNMNRLKKEFDSNYKNEALFFDYLHNPSHLGGLGDILKSVVQKLKDNRETRDYDLIEMMVAASRKARTQKILLVAHSQGNFYANSFYDVATNPYLTEDGEEKVYPASSLGVYSVANPSGRVAGGGEWLTSDTDKVIAGLVGSVPVGSIMPPNTSIDLSNASDSLGHSFSDIYLRYRGVEIVRGIQRTLDGLRPHPNPPLNQGRESSPQSSTCLYAPDRSGTHTAKGVGYAILDPTMDVAKSATVGTVVLAHKTGEVVGDAAIATAVGTVKVAHKTGVIVGDAGLYLGKLALKGTKLGLTTYAKLKTSAFSPFPFAPFVFAQQSFPTLTSSVFTVFSRDKESGTLSIVGETDDLTKAQKLADETPPQPSPKSGEGVVTPPQPSPKIGEGERIPSQLSPQPTEERETVIVKTADADIESRIQMAEILMRASETAEGLGRVLERMKERDEDERKGESGDEVKVDNDESVSGSGGAVVIDLEDETTRKAVLYTQSFGGGGAGGGSTTPPPVVDEEPEPEAENEDETPPQPSPNEGEGDEEEPEPEEEPEAEPEPDPDPLTTPTLSISNCEQSLDTDASQCFLFATDTLTLSLSWDDAGEGSTYHIYDGENELASTETDALTYQHTLPEGDYSLTLTARRGEESATSSPITITITNSPPVVINEVAWMGMFGKDEDGNEWQDEDGNIIPSPNLITHEWIELYNTTARTISLSSITLSSSVNSFSVAISGNIPPDSYFLIERGTDQVVSDIPADQIYGDDTSAFNLDDNGDTLYLKIGSQIMDQTPQRGVPECDGWCGGTVQDSESMERIDPHTTGTEPTNWNSNNFGTTNGIDAEGEEIFGTPRATNSIKLPSPGGCIGACTD</sequence>
<feature type="compositionally biased region" description="Acidic residues" evidence="1">
    <location>
        <begin position="719"/>
        <end position="733"/>
    </location>
</feature>
<dbReference type="PROSITE" id="PS51841">
    <property type="entry name" value="LTD"/>
    <property type="match status" value="1"/>
</dbReference>
<feature type="region of interest" description="Disordered" evidence="1">
    <location>
        <begin position="400"/>
        <end position="421"/>
    </location>
</feature>
<dbReference type="InterPro" id="IPR001322">
    <property type="entry name" value="Lamin_tail_dom"/>
</dbReference>
<proteinExistence type="predicted"/>
<feature type="compositionally biased region" description="Gly residues" evidence="1">
    <location>
        <begin position="703"/>
        <end position="712"/>
    </location>
</feature>
<dbReference type="SUPFAM" id="SSF74853">
    <property type="entry name" value="Lamin A/C globular tail domain"/>
    <property type="match status" value="1"/>
</dbReference>
<dbReference type="InterPro" id="IPR011335">
    <property type="entry name" value="Restrct_endonuc-II-like"/>
</dbReference>
<evidence type="ECO:0000313" key="4">
    <source>
        <dbReference type="Proteomes" id="UP000230833"/>
    </source>
</evidence>
<feature type="compositionally biased region" description="Basic and acidic residues" evidence="1">
    <location>
        <begin position="611"/>
        <end position="620"/>
    </location>
</feature>
<evidence type="ECO:0000256" key="1">
    <source>
        <dbReference type="SAM" id="MobiDB-lite"/>
    </source>
</evidence>
<dbReference type="Gene3D" id="3.40.960.10">
    <property type="entry name" value="VSR Endonuclease"/>
    <property type="match status" value="1"/>
</dbReference>
<dbReference type="PANTHER" id="PTHR38590:SF1">
    <property type="entry name" value="BLL0828 PROTEIN"/>
    <property type="match status" value="1"/>
</dbReference>
<feature type="region of interest" description="Disordered" evidence="1">
    <location>
        <begin position="701"/>
        <end position="773"/>
    </location>
</feature>
<dbReference type="Proteomes" id="UP000230833">
    <property type="component" value="Unassembled WGS sequence"/>
</dbReference>
<gene>
    <name evidence="3" type="ORF">COV07_03245</name>
</gene>
<dbReference type="InterPro" id="IPR047216">
    <property type="entry name" value="Endonuclease_DUF559_bact"/>
</dbReference>
<dbReference type="InterPro" id="IPR007569">
    <property type="entry name" value="DUF559"/>
</dbReference>
<organism evidence="3 4">
    <name type="scientific">Candidatus Vogelbacteria bacterium CG10_big_fil_rev_8_21_14_0_10_45_14</name>
    <dbReference type="NCBI Taxonomy" id="1975042"/>
    <lineage>
        <taxon>Bacteria</taxon>
        <taxon>Candidatus Vogeliibacteriota</taxon>
    </lineage>
</organism>
<dbReference type="AlphaFoldDB" id="A0A2H0RJL6"/>
<dbReference type="SUPFAM" id="SSF52980">
    <property type="entry name" value="Restriction endonuclease-like"/>
    <property type="match status" value="1"/>
</dbReference>
<dbReference type="CDD" id="cd01038">
    <property type="entry name" value="Endonuclease_DUF559"/>
    <property type="match status" value="1"/>
</dbReference>
<feature type="region of interest" description="Disordered" evidence="1">
    <location>
        <begin position="109"/>
        <end position="156"/>
    </location>
</feature>
<comment type="caution">
    <text evidence="3">The sequence shown here is derived from an EMBL/GenBank/DDBJ whole genome shotgun (WGS) entry which is preliminary data.</text>
</comment>